<proteinExistence type="predicted"/>
<evidence type="ECO:0000313" key="1">
    <source>
        <dbReference type="EMBL" id="RDB36784.1"/>
    </source>
</evidence>
<gene>
    <name evidence="1" type="ORF">DCC88_03275</name>
</gene>
<dbReference type="Proteomes" id="UP000253934">
    <property type="component" value="Unassembled WGS sequence"/>
</dbReference>
<protein>
    <submittedName>
        <fullName evidence="1">Uncharacterized protein</fullName>
    </submittedName>
</protein>
<accession>A0A369KYI2</accession>
<evidence type="ECO:0000313" key="2">
    <source>
        <dbReference type="Proteomes" id="UP000253934"/>
    </source>
</evidence>
<dbReference type="AlphaFoldDB" id="A0A369KYI2"/>
<organism evidence="1 2">
    <name type="scientific">Spirobacillus cienkowskii</name>
    <dbReference type="NCBI Taxonomy" id="495820"/>
    <lineage>
        <taxon>Bacteria</taxon>
        <taxon>Pseudomonadati</taxon>
        <taxon>Bdellovibrionota</taxon>
        <taxon>Oligoflexia</taxon>
        <taxon>Silvanigrellales</taxon>
        <taxon>Spirobacillus</taxon>
    </lineage>
</organism>
<dbReference type="EMBL" id="QOVW01000026">
    <property type="protein sequence ID" value="RDB36784.1"/>
    <property type="molecule type" value="Genomic_DNA"/>
</dbReference>
<name>A0A369KYI2_9BACT</name>
<sequence length="222" mass="26032">MKVYFKNILLIITLTTILTCSPKISETFEVKNTFSEEKFSFSFDKLNEPLTYDEKIKLVENLKTLKDKIISDYKKIDEFKDFFSITPSITLNETYSFMRNNKKINNNYDKNRNINIILVQDQYSEINKIIILLSQNNNERSIINEKIADLQSTIKSYHENYIDLFNIIENSLKNISCDTKNINCTKTKILEGIHNDDETISGINELKNNIERTQIFAENILN</sequence>
<keyword evidence="2" id="KW-1185">Reference proteome</keyword>
<comment type="caution">
    <text evidence="1">The sequence shown here is derived from an EMBL/GenBank/DDBJ whole genome shotgun (WGS) entry which is preliminary data.</text>
</comment>
<reference evidence="1" key="1">
    <citation type="submission" date="2018-04" db="EMBL/GenBank/DDBJ databases">
        <title>Draft genome sequence of the Candidatus Spirobacillus cienkowskii, a pathogen of freshwater Daphnia species, reconstructed from hemolymph metagenomic reads.</title>
        <authorList>
            <person name="Bresciani L."/>
            <person name="Lemos L.N."/>
            <person name="Wale N."/>
            <person name="Lin J.Y."/>
            <person name="Fernandes G.R."/>
            <person name="Duffy M.A."/>
            <person name="Rodrigues J.M."/>
        </authorList>
    </citation>
    <scope>NUCLEOTIDE SEQUENCE [LARGE SCALE GENOMIC DNA]</scope>
    <source>
        <strain evidence="1">Binning01</strain>
    </source>
</reference>